<dbReference type="InterPro" id="IPR050109">
    <property type="entry name" value="HTH-type_TetR-like_transc_reg"/>
</dbReference>
<evidence type="ECO:0000256" key="4">
    <source>
        <dbReference type="PROSITE-ProRule" id="PRU00335"/>
    </source>
</evidence>
<proteinExistence type="predicted"/>
<sequence length="213" mass="22548">MPIVDSVSSNAPAAPRAGRPRSEATRHAILDAATDLALAGGRVPTIDAVASQAGVSRTTIYKWWPSSAAVLAEGLLDRFHESIEFDDALPVREALTLQVDALVTLLRDTAAGALVRQLLAAAASDRAVGVAMLDRWLEPRRATAAHHLERGVQQGLVRPDADLALVVDVLFAPVYHRLVWGHAPLEPGLARQVCDLVWPTICVTSPAAPAAAS</sequence>
<feature type="compositionally biased region" description="Low complexity" evidence="5">
    <location>
        <begin position="8"/>
        <end position="17"/>
    </location>
</feature>
<gene>
    <name evidence="7" type="ordered locus">Celf_2578</name>
</gene>
<dbReference type="InterPro" id="IPR009057">
    <property type="entry name" value="Homeodomain-like_sf"/>
</dbReference>
<feature type="domain" description="HTH tetR-type" evidence="6">
    <location>
        <begin position="23"/>
        <end position="82"/>
    </location>
</feature>
<dbReference type="EMBL" id="CP002666">
    <property type="protein sequence ID" value="AEE46703.1"/>
    <property type="molecule type" value="Genomic_DNA"/>
</dbReference>
<keyword evidence="2 4" id="KW-0238">DNA-binding</keyword>
<keyword evidence="1" id="KW-0805">Transcription regulation</keyword>
<evidence type="ECO:0000256" key="3">
    <source>
        <dbReference type="ARBA" id="ARBA00023163"/>
    </source>
</evidence>
<protein>
    <submittedName>
        <fullName evidence="7">Regulatory protein TetR</fullName>
    </submittedName>
</protein>
<dbReference type="SUPFAM" id="SSF46689">
    <property type="entry name" value="Homeodomain-like"/>
    <property type="match status" value="1"/>
</dbReference>
<accession>F4H597</accession>
<dbReference type="Proteomes" id="UP000008460">
    <property type="component" value="Chromosome"/>
</dbReference>
<dbReference type="Gene3D" id="1.10.10.60">
    <property type="entry name" value="Homeodomain-like"/>
    <property type="match status" value="1"/>
</dbReference>
<feature type="region of interest" description="Disordered" evidence="5">
    <location>
        <begin position="1"/>
        <end position="23"/>
    </location>
</feature>
<evidence type="ECO:0000313" key="8">
    <source>
        <dbReference type="Proteomes" id="UP000008460"/>
    </source>
</evidence>
<dbReference type="eggNOG" id="COG1309">
    <property type="taxonomic scope" value="Bacteria"/>
</dbReference>
<dbReference type="GO" id="GO:0000976">
    <property type="term" value="F:transcription cis-regulatory region binding"/>
    <property type="evidence" value="ECO:0007669"/>
    <property type="project" value="TreeGrafter"/>
</dbReference>
<evidence type="ECO:0000256" key="5">
    <source>
        <dbReference type="SAM" id="MobiDB-lite"/>
    </source>
</evidence>
<keyword evidence="8" id="KW-1185">Reference proteome</keyword>
<feature type="DNA-binding region" description="H-T-H motif" evidence="4">
    <location>
        <begin position="45"/>
        <end position="64"/>
    </location>
</feature>
<dbReference type="AlphaFoldDB" id="F4H597"/>
<dbReference type="PANTHER" id="PTHR30055:SF148">
    <property type="entry name" value="TETR-FAMILY TRANSCRIPTIONAL REGULATOR"/>
    <property type="match status" value="1"/>
</dbReference>
<evidence type="ECO:0000256" key="2">
    <source>
        <dbReference type="ARBA" id="ARBA00023125"/>
    </source>
</evidence>
<dbReference type="KEGG" id="cfi:Celf_2578"/>
<evidence type="ECO:0000313" key="7">
    <source>
        <dbReference type="EMBL" id="AEE46703.1"/>
    </source>
</evidence>
<reference evidence="7 8" key="1">
    <citation type="submission" date="2011-04" db="EMBL/GenBank/DDBJ databases">
        <title>Complete sequence of Cellulomonas fimi ATCC 484.</title>
        <authorList>
            <consortium name="US DOE Joint Genome Institute"/>
            <person name="Lucas S."/>
            <person name="Han J."/>
            <person name="Lapidus A."/>
            <person name="Cheng J.-F."/>
            <person name="Goodwin L."/>
            <person name="Pitluck S."/>
            <person name="Peters L."/>
            <person name="Chertkov O."/>
            <person name="Detter J.C."/>
            <person name="Han C."/>
            <person name="Tapia R."/>
            <person name="Land M."/>
            <person name="Hauser L."/>
            <person name="Kyrpides N."/>
            <person name="Ivanova N."/>
            <person name="Ovchinnikova G."/>
            <person name="Pagani I."/>
            <person name="Mead D."/>
            <person name="Brumm P."/>
            <person name="Woyke T."/>
        </authorList>
    </citation>
    <scope>NUCLEOTIDE SEQUENCE [LARGE SCALE GENOMIC DNA]</scope>
    <source>
        <strain evidence="8">ATCC 484 / DSM 20113 / JCM 1341 / NBRC 15513 / NCIMB 8980 / NCTC 7547</strain>
    </source>
</reference>
<dbReference type="HOGENOM" id="CLU_069356_25_6_11"/>
<dbReference type="InterPro" id="IPR001647">
    <property type="entry name" value="HTH_TetR"/>
</dbReference>
<dbReference type="Pfam" id="PF16859">
    <property type="entry name" value="TetR_C_11"/>
    <property type="match status" value="1"/>
</dbReference>
<dbReference type="PROSITE" id="PS50977">
    <property type="entry name" value="HTH_TETR_2"/>
    <property type="match status" value="1"/>
</dbReference>
<dbReference type="SUPFAM" id="SSF48498">
    <property type="entry name" value="Tetracyclin repressor-like, C-terminal domain"/>
    <property type="match status" value="1"/>
</dbReference>
<dbReference type="STRING" id="590998.Celf_2578"/>
<evidence type="ECO:0000256" key="1">
    <source>
        <dbReference type="ARBA" id="ARBA00023015"/>
    </source>
</evidence>
<dbReference type="InterPro" id="IPR011075">
    <property type="entry name" value="TetR_C"/>
</dbReference>
<organism evidence="7 8">
    <name type="scientific">Cellulomonas fimi (strain ATCC 484 / DSM 20113 / JCM 1341 / CCUG 24087 / LMG 16345 / NBRC 15513 / NCIMB 8980 / NCTC 7547 / NRS-133)</name>
    <dbReference type="NCBI Taxonomy" id="590998"/>
    <lineage>
        <taxon>Bacteria</taxon>
        <taxon>Bacillati</taxon>
        <taxon>Actinomycetota</taxon>
        <taxon>Actinomycetes</taxon>
        <taxon>Micrococcales</taxon>
        <taxon>Cellulomonadaceae</taxon>
        <taxon>Cellulomonas</taxon>
    </lineage>
</organism>
<dbReference type="Gene3D" id="1.10.357.10">
    <property type="entry name" value="Tetracycline Repressor, domain 2"/>
    <property type="match status" value="1"/>
</dbReference>
<dbReference type="InterPro" id="IPR036271">
    <property type="entry name" value="Tet_transcr_reg_TetR-rel_C_sf"/>
</dbReference>
<dbReference type="PANTHER" id="PTHR30055">
    <property type="entry name" value="HTH-TYPE TRANSCRIPTIONAL REGULATOR RUTR"/>
    <property type="match status" value="1"/>
</dbReference>
<dbReference type="GO" id="GO:0003700">
    <property type="term" value="F:DNA-binding transcription factor activity"/>
    <property type="evidence" value="ECO:0007669"/>
    <property type="project" value="TreeGrafter"/>
</dbReference>
<evidence type="ECO:0000259" key="6">
    <source>
        <dbReference type="PROSITE" id="PS50977"/>
    </source>
</evidence>
<keyword evidence="3" id="KW-0804">Transcription</keyword>
<name>F4H597_CELFA</name>